<dbReference type="GO" id="GO:0005634">
    <property type="term" value="C:nucleus"/>
    <property type="evidence" value="ECO:0007669"/>
    <property type="project" value="UniProtKB-SubCell"/>
</dbReference>
<dbReference type="InterPro" id="IPR050649">
    <property type="entry name" value="Paired_Homeobox_TFs"/>
</dbReference>
<dbReference type="PANTHER" id="PTHR24329:SF543">
    <property type="entry name" value="FI01017P-RELATED"/>
    <property type="match status" value="1"/>
</dbReference>
<evidence type="ECO:0000256" key="5">
    <source>
        <dbReference type="PROSITE-ProRule" id="PRU00108"/>
    </source>
</evidence>
<keyword evidence="9" id="KW-1185">Reference proteome</keyword>
<organism evidence="9 10">
    <name type="scientific">Lingula anatina</name>
    <name type="common">Brachiopod</name>
    <name type="synonym">Lingula unguis</name>
    <dbReference type="NCBI Taxonomy" id="7574"/>
    <lineage>
        <taxon>Eukaryota</taxon>
        <taxon>Metazoa</taxon>
        <taxon>Spiralia</taxon>
        <taxon>Lophotrochozoa</taxon>
        <taxon>Brachiopoda</taxon>
        <taxon>Linguliformea</taxon>
        <taxon>Lingulata</taxon>
        <taxon>Lingulida</taxon>
        <taxon>Linguloidea</taxon>
        <taxon>Lingulidae</taxon>
        <taxon>Lingula</taxon>
    </lineage>
</organism>
<feature type="compositionally biased region" description="Low complexity" evidence="7">
    <location>
        <begin position="132"/>
        <end position="146"/>
    </location>
</feature>
<dbReference type="GO" id="GO:0000981">
    <property type="term" value="F:DNA-binding transcription factor activity, RNA polymerase II-specific"/>
    <property type="evidence" value="ECO:0007669"/>
    <property type="project" value="InterPro"/>
</dbReference>
<dbReference type="GeneID" id="106172828"/>
<accession>A0A1S3JFK1</accession>
<dbReference type="AlphaFoldDB" id="A0A1S3JFK1"/>
<feature type="compositionally biased region" description="Basic residues" evidence="7">
    <location>
        <begin position="65"/>
        <end position="75"/>
    </location>
</feature>
<evidence type="ECO:0000256" key="1">
    <source>
        <dbReference type="ARBA" id="ARBA00004123"/>
    </source>
</evidence>
<evidence type="ECO:0000256" key="2">
    <source>
        <dbReference type="ARBA" id="ARBA00023125"/>
    </source>
</evidence>
<dbReference type="GO" id="GO:0000977">
    <property type="term" value="F:RNA polymerase II transcription regulatory region sequence-specific DNA binding"/>
    <property type="evidence" value="ECO:0007669"/>
    <property type="project" value="TreeGrafter"/>
</dbReference>
<dbReference type="Gene3D" id="1.10.10.60">
    <property type="entry name" value="Homeodomain-like"/>
    <property type="match status" value="1"/>
</dbReference>
<name>A0A1S3JFK1_LINAN</name>
<dbReference type="CDD" id="cd00086">
    <property type="entry name" value="homeodomain"/>
    <property type="match status" value="1"/>
</dbReference>
<dbReference type="Pfam" id="PF00046">
    <property type="entry name" value="Homeodomain"/>
    <property type="match status" value="1"/>
</dbReference>
<proteinExistence type="predicted"/>
<dbReference type="PROSITE" id="PS50071">
    <property type="entry name" value="HOMEOBOX_2"/>
    <property type="match status" value="1"/>
</dbReference>
<feature type="compositionally biased region" description="Basic residues" evidence="7">
    <location>
        <begin position="179"/>
        <end position="190"/>
    </location>
</feature>
<feature type="compositionally biased region" description="Basic and acidic residues" evidence="7">
    <location>
        <begin position="164"/>
        <end position="178"/>
    </location>
</feature>
<feature type="region of interest" description="Disordered" evidence="7">
    <location>
        <begin position="40"/>
        <end position="76"/>
    </location>
</feature>
<dbReference type="InParanoid" id="A0A1S3JFK1"/>
<dbReference type="OrthoDB" id="6159439at2759"/>
<dbReference type="PANTHER" id="PTHR24329">
    <property type="entry name" value="HOMEOBOX PROTEIN ARISTALESS"/>
    <property type="match status" value="1"/>
</dbReference>
<dbReference type="Proteomes" id="UP000085678">
    <property type="component" value="Unplaced"/>
</dbReference>
<dbReference type="SMART" id="SM00389">
    <property type="entry name" value="HOX"/>
    <property type="match status" value="1"/>
</dbReference>
<evidence type="ECO:0000313" key="9">
    <source>
        <dbReference type="Proteomes" id="UP000085678"/>
    </source>
</evidence>
<dbReference type="InterPro" id="IPR017970">
    <property type="entry name" value="Homeobox_CS"/>
</dbReference>
<evidence type="ECO:0000256" key="6">
    <source>
        <dbReference type="RuleBase" id="RU000682"/>
    </source>
</evidence>
<dbReference type="STRING" id="7574.A0A1S3JFK1"/>
<evidence type="ECO:0000256" key="7">
    <source>
        <dbReference type="SAM" id="MobiDB-lite"/>
    </source>
</evidence>
<dbReference type="SUPFAM" id="SSF46689">
    <property type="entry name" value="Homeodomain-like"/>
    <property type="match status" value="1"/>
</dbReference>
<keyword evidence="4 5" id="KW-0539">Nucleus</keyword>
<dbReference type="KEGG" id="lak:106172828"/>
<feature type="region of interest" description="Disordered" evidence="7">
    <location>
        <begin position="123"/>
        <end position="206"/>
    </location>
</feature>
<evidence type="ECO:0000313" key="10">
    <source>
        <dbReference type="RefSeq" id="XP_013409190.1"/>
    </source>
</evidence>
<dbReference type="RefSeq" id="XP_013409190.1">
    <property type="nucleotide sequence ID" value="XM_013553736.1"/>
</dbReference>
<gene>
    <name evidence="10" type="primary">LOC106172828</name>
</gene>
<dbReference type="InterPro" id="IPR001356">
    <property type="entry name" value="HD"/>
</dbReference>
<feature type="compositionally biased region" description="Basic and acidic residues" evidence="7">
    <location>
        <begin position="40"/>
        <end position="54"/>
    </location>
</feature>
<keyword evidence="2 5" id="KW-0238">DNA-binding</keyword>
<evidence type="ECO:0000256" key="4">
    <source>
        <dbReference type="ARBA" id="ARBA00023242"/>
    </source>
</evidence>
<dbReference type="InterPro" id="IPR009057">
    <property type="entry name" value="Homeodomain-like_sf"/>
</dbReference>
<comment type="subcellular location">
    <subcellularLocation>
        <location evidence="1 5 6">Nucleus</location>
    </subcellularLocation>
</comment>
<dbReference type="PROSITE" id="PS00027">
    <property type="entry name" value="HOMEOBOX_1"/>
    <property type="match status" value="1"/>
</dbReference>
<dbReference type="OMA" id="SHHELLF"/>
<protein>
    <submittedName>
        <fullName evidence="10">Paired box protein Pax-7</fullName>
    </submittedName>
</protein>
<feature type="domain" description="Homeobox" evidence="8">
    <location>
        <begin position="69"/>
        <end position="129"/>
    </location>
</feature>
<evidence type="ECO:0000256" key="3">
    <source>
        <dbReference type="ARBA" id="ARBA00023155"/>
    </source>
</evidence>
<reference evidence="10" key="1">
    <citation type="submission" date="2025-08" db="UniProtKB">
        <authorList>
            <consortium name="RefSeq"/>
        </authorList>
    </citation>
    <scope>IDENTIFICATION</scope>
    <source>
        <tissue evidence="10">Gonads</tissue>
    </source>
</reference>
<evidence type="ECO:0000259" key="8">
    <source>
        <dbReference type="PROSITE" id="PS50071"/>
    </source>
</evidence>
<keyword evidence="3 5" id="KW-0371">Homeobox</keyword>
<feature type="DNA-binding region" description="Homeobox" evidence="5">
    <location>
        <begin position="71"/>
        <end position="130"/>
    </location>
</feature>
<sequence>MAAQVQGGEDTGKLIYDQDTQQFVRPAKHSINQILGFEKDDWQDSDSSEQRLSDDSASTLLHVSRPPRRRQRRSRIQFTEEQLARLEDAFEKEQYPDINKREELAEELRITEARIQVWFQNKRSRTRRSIKTGSSPNSTGSSPQSSDSEENAGRKQQAPKYGKRKENHDNGMSEEASKVPRKTPKSKRRPPPLPSQLPAPASVSPAPSGGGVIPYSPMFQMSPMYNGLNSAGYLMPPLYGLPPSNFVLQYSPLPSARGGSFQFPPMASNGYPPSFNHWGLMSPLTTPTLPPVTPSTLYPLTSTEKHGSLFSSDPLKLGPTVNAAATTIPWLGMSDMPATTAVNSNGSNSLWASLHLPPTDLPEQPLAVANTLTMTAPKVPSEKTVKTDCQAA</sequence>